<accession>A0A6J1FQ22</accession>
<name>A0A6J1FQ22_CUCMO</name>
<feature type="compositionally biased region" description="Low complexity" evidence="1">
    <location>
        <begin position="149"/>
        <end position="162"/>
    </location>
</feature>
<dbReference type="GeneID" id="111446216"/>
<feature type="compositionally biased region" description="Polar residues" evidence="1">
    <location>
        <begin position="105"/>
        <end position="118"/>
    </location>
</feature>
<feature type="compositionally biased region" description="Low complexity" evidence="1">
    <location>
        <begin position="191"/>
        <end position="205"/>
    </location>
</feature>
<dbReference type="Pfam" id="PF07816">
    <property type="entry name" value="DUF1645"/>
    <property type="match status" value="1"/>
</dbReference>
<dbReference type="KEGG" id="cmos:111446216"/>
<dbReference type="Proteomes" id="UP000504609">
    <property type="component" value="Unplaced"/>
</dbReference>
<dbReference type="PANTHER" id="PTHR33095">
    <property type="entry name" value="OS07G0619500 PROTEIN"/>
    <property type="match status" value="1"/>
</dbReference>
<feature type="region of interest" description="Disordered" evidence="1">
    <location>
        <begin position="95"/>
        <end position="232"/>
    </location>
</feature>
<sequence length="307" mass="34817">MEVAIQSPSMDYHFNGGRSKISTVPTTPEVIGNYFYSAPSSPMRMSEFYRDFDELQSSQMDEAYMEEDGDFAFDICRQLEATTLSADELFDDGKIRSLETPPQSPISQQNKTFQNTYSTERRKNPTTETIIENAERKKEQKRGRGRNQALTSSASRRAVRSLSPKRVSSSPWYEKQPLRKNDGQLKLIPGSPSAAGTNSNTTSSKGSRRWRLTDLFRSASEGRGTGKDPLRKYSTLYKKQEENKNTSFKSNNSRNGSVSIYDSHFSLNRAASEDKKKKKTFLPYKGILGGLLFNPAVHMHTNFRHSR</sequence>
<organism evidence="2 3">
    <name type="scientific">Cucurbita moschata</name>
    <name type="common">Winter crookneck squash</name>
    <name type="synonym">Cucurbita pepo var. moschata</name>
    <dbReference type="NCBI Taxonomy" id="3662"/>
    <lineage>
        <taxon>Eukaryota</taxon>
        <taxon>Viridiplantae</taxon>
        <taxon>Streptophyta</taxon>
        <taxon>Embryophyta</taxon>
        <taxon>Tracheophyta</taxon>
        <taxon>Spermatophyta</taxon>
        <taxon>Magnoliopsida</taxon>
        <taxon>eudicotyledons</taxon>
        <taxon>Gunneridae</taxon>
        <taxon>Pentapetalae</taxon>
        <taxon>rosids</taxon>
        <taxon>fabids</taxon>
        <taxon>Cucurbitales</taxon>
        <taxon>Cucurbitaceae</taxon>
        <taxon>Cucurbiteae</taxon>
        <taxon>Cucurbita</taxon>
    </lineage>
</organism>
<proteinExistence type="predicted"/>
<gene>
    <name evidence="3" type="primary">LOC111446216</name>
</gene>
<evidence type="ECO:0000256" key="1">
    <source>
        <dbReference type="SAM" id="MobiDB-lite"/>
    </source>
</evidence>
<keyword evidence="2" id="KW-1185">Reference proteome</keyword>
<evidence type="ECO:0000313" key="3">
    <source>
        <dbReference type="RefSeq" id="XP_022940703.1"/>
    </source>
</evidence>
<evidence type="ECO:0000313" key="2">
    <source>
        <dbReference type="Proteomes" id="UP000504609"/>
    </source>
</evidence>
<protein>
    <submittedName>
        <fullName evidence="3">Uncharacterized protein LOC111446216</fullName>
    </submittedName>
</protein>
<dbReference type="AlphaFoldDB" id="A0A6J1FQ22"/>
<dbReference type="InterPro" id="IPR012442">
    <property type="entry name" value="DUF1645_plant"/>
</dbReference>
<dbReference type="RefSeq" id="XP_022940703.1">
    <property type="nucleotide sequence ID" value="XM_023084935.1"/>
</dbReference>
<reference evidence="3" key="1">
    <citation type="submission" date="2025-08" db="UniProtKB">
        <authorList>
            <consortium name="RefSeq"/>
        </authorList>
    </citation>
    <scope>IDENTIFICATION</scope>
    <source>
        <tissue evidence="3">Young leaves</tissue>
    </source>
</reference>
<dbReference type="PANTHER" id="PTHR33095:SF14">
    <property type="entry name" value="AR781"/>
    <property type="match status" value="1"/>
</dbReference>